<dbReference type="AlphaFoldDB" id="A0A150L609"/>
<name>A0A150L609_9BACL</name>
<gene>
    <name evidence="1" type="ORF">B4119_4332</name>
</gene>
<comment type="caution">
    <text evidence="1">The sequence shown here is derived from an EMBL/GenBank/DDBJ whole genome shotgun (WGS) entry which is preliminary data.</text>
</comment>
<evidence type="ECO:0000313" key="2">
    <source>
        <dbReference type="Proteomes" id="UP000075455"/>
    </source>
</evidence>
<reference evidence="1 2" key="1">
    <citation type="submission" date="2016-01" db="EMBL/GenBank/DDBJ databases">
        <title>Draft Genome Sequences of Seven Thermophilic Sporeformers Isolated from Foods.</title>
        <authorList>
            <person name="Berendsen E.M."/>
            <person name="Wells-Bennik M.H."/>
            <person name="Krawcyk A.O."/>
            <person name="De Jong A."/>
            <person name="Holsappel S."/>
            <person name="Eijlander R.T."/>
            <person name="Kuipers O.P."/>
        </authorList>
    </citation>
    <scope>NUCLEOTIDE SEQUENCE [LARGE SCALE GENOMIC DNA]</scope>
    <source>
        <strain evidence="1 2">B4119</strain>
    </source>
</reference>
<sequence>MGDNLKGFLQNKVHKVKNWTILNRKIDQVIDELEFDGILDEVKVYVSDS</sequence>
<accession>A0A150L609</accession>
<evidence type="ECO:0000313" key="1">
    <source>
        <dbReference type="EMBL" id="KYD07489.1"/>
    </source>
</evidence>
<dbReference type="STRING" id="81408.B4119_4332"/>
<proteinExistence type="predicted"/>
<protein>
    <submittedName>
        <fullName evidence="1">Uncharacterized protein</fullName>
    </submittedName>
</protein>
<organism evidence="1 2">
    <name type="scientific">Saccharococcus caldoxylosilyticus</name>
    <dbReference type="NCBI Taxonomy" id="81408"/>
    <lineage>
        <taxon>Bacteria</taxon>
        <taxon>Bacillati</taxon>
        <taxon>Bacillota</taxon>
        <taxon>Bacilli</taxon>
        <taxon>Bacillales</taxon>
        <taxon>Anoxybacillaceae</taxon>
        <taxon>Saccharococcus</taxon>
    </lineage>
</organism>
<dbReference type="Proteomes" id="UP000075455">
    <property type="component" value="Unassembled WGS sequence"/>
</dbReference>
<dbReference type="PATRIC" id="fig|81408.3.peg.1187"/>
<dbReference type="EMBL" id="LQYS01000118">
    <property type="protein sequence ID" value="KYD07489.1"/>
    <property type="molecule type" value="Genomic_DNA"/>
</dbReference>